<dbReference type="AlphaFoldDB" id="A0A377TS89"/>
<keyword evidence="1 3" id="KW-0560">Oxidoreductase</keyword>
<evidence type="ECO:0000259" key="2">
    <source>
        <dbReference type="Pfam" id="PF01408"/>
    </source>
</evidence>
<dbReference type="Gene3D" id="3.40.50.720">
    <property type="entry name" value="NAD(P)-binding Rossmann-like Domain"/>
    <property type="match status" value="1"/>
</dbReference>
<dbReference type="Proteomes" id="UP000254938">
    <property type="component" value="Unassembled WGS sequence"/>
</dbReference>
<reference evidence="3 4" key="1">
    <citation type="submission" date="2018-06" db="EMBL/GenBank/DDBJ databases">
        <authorList>
            <consortium name="Pathogen Informatics"/>
            <person name="Doyle S."/>
        </authorList>
    </citation>
    <scope>NUCLEOTIDE SEQUENCE [LARGE SCALE GENOMIC DNA]</scope>
    <source>
        <strain evidence="3 4">NCTC9140</strain>
    </source>
</reference>
<name>A0A377TS89_KLEPN</name>
<dbReference type="EMBL" id="UGKQ01000007">
    <property type="protein sequence ID" value="STS80920.1"/>
    <property type="molecule type" value="Genomic_DNA"/>
</dbReference>
<gene>
    <name evidence="3" type="primary">ycjS_2</name>
    <name evidence="3" type="ORF">NCTC9140_02638</name>
</gene>
<dbReference type="SUPFAM" id="SSF51735">
    <property type="entry name" value="NAD(P)-binding Rossmann-fold domains"/>
    <property type="match status" value="1"/>
</dbReference>
<dbReference type="Pfam" id="PF01408">
    <property type="entry name" value="GFO_IDH_MocA"/>
    <property type="match status" value="1"/>
</dbReference>
<accession>A0A377TS89</accession>
<organism evidence="3 4">
    <name type="scientific">Klebsiella pneumoniae</name>
    <dbReference type="NCBI Taxonomy" id="573"/>
    <lineage>
        <taxon>Bacteria</taxon>
        <taxon>Pseudomonadati</taxon>
        <taxon>Pseudomonadota</taxon>
        <taxon>Gammaproteobacteria</taxon>
        <taxon>Enterobacterales</taxon>
        <taxon>Enterobacteriaceae</taxon>
        <taxon>Klebsiella/Raoultella group</taxon>
        <taxon>Klebsiella</taxon>
        <taxon>Klebsiella pneumoniae complex</taxon>
    </lineage>
</organism>
<dbReference type="GO" id="GO:0016491">
    <property type="term" value="F:oxidoreductase activity"/>
    <property type="evidence" value="ECO:0007669"/>
    <property type="project" value="UniProtKB-KW"/>
</dbReference>
<evidence type="ECO:0000256" key="1">
    <source>
        <dbReference type="ARBA" id="ARBA00023002"/>
    </source>
</evidence>
<dbReference type="GO" id="GO:0000166">
    <property type="term" value="F:nucleotide binding"/>
    <property type="evidence" value="ECO:0007669"/>
    <property type="project" value="InterPro"/>
</dbReference>
<dbReference type="PANTHER" id="PTHR43818:SF11">
    <property type="entry name" value="BCDNA.GH03377"/>
    <property type="match status" value="1"/>
</dbReference>
<proteinExistence type="predicted"/>
<dbReference type="EC" id="1.-.-.-" evidence="3"/>
<dbReference type="InterPro" id="IPR036291">
    <property type="entry name" value="NAD(P)-bd_dom_sf"/>
</dbReference>
<dbReference type="Gene3D" id="3.30.360.10">
    <property type="entry name" value="Dihydrodipicolinate Reductase, domain 2"/>
    <property type="match status" value="1"/>
</dbReference>
<dbReference type="PANTHER" id="PTHR43818">
    <property type="entry name" value="BCDNA.GH03377"/>
    <property type="match status" value="1"/>
</dbReference>
<dbReference type="InterPro" id="IPR050463">
    <property type="entry name" value="Gfo/Idh/MocA_oxidrdct_glycsds"/>
</dbReference>
<sequence>MIQVAIIGAGFIGPAHLEALRRLGDVEVVALCDSRLEAAQRKARALNIAHAYDSVEALLAHPGAAGGANCTPNHLHAQINRQILAAGLHIFSEKPLCMTAEEAAGAGGACRPGRRGAWRQLRLPPVRYGPACGGDDPPWRGRQNLRGPRQLSAGLDAAGDRLQLAVDSAQGGASRTVADIGSHWCDTVQFMTGRRIVEVMAICLSSGQRVKRRSMAKRPSAPFTRRRHMKRALSIPRTLARCCCVLTMAAKAALWSLR</sequence>
<feature type="domain" description="Gfo/Idh/MocA-like oxidoreductase N-terminal" evidence="2">
    <location>
        <begin position="2"/>
        <end position="104"/>
    </location>
</feature>
<protein>
    <submittedName>
        <fullName evidence="3">Oxidoreductase</fullName>
        <ecNumber evidence="3">1.-.-.-</ecNumber>
    </submittedName>
</protein>
<evidence type="ECO:0000313" key="3">
    <source>
        <dbReference type="EMBL" id="STS80920.1"/>
    </source>
</evidence>
<evidence type="ECO:0000313" key="4">
    <source>
        <dbReference type="Proteomes" id="UP000254938"/>
    </source>
</evidence>
<dbReference type="InterPro" id="IPR000683">
    <property type="entry name" value="Gfo/Idh/MocA-like_OxRdtase_N"/>
</dbReference>